<dbReference type="EMBL" id="CAUYUJ010011858">
    <property type="protein sequence ID" value="CAK0832723.1"/>
    <property type="molecule type" value="Genomic_DNA"/>
</dbReference>
<feature type="non-terminal residue" evidence="2">
    <location>
        <position position="538"/>
    </location>
</feature>
<keyword evidence="3" id="KW-1185">Reference proteome</keyword>
<evidence type="ECO:0000313" key="3">
    <source>
        <dbReference type="Proteomes" id="UP001189429"/>
    </source>
</evidence>
<reference evidence="2" key="1">
    <citation type="submission" date="2023-10" db="EMBL/GenBank/DDBJ databases">
        <authorList>
            <person name="Chen Y."/>
            <person name="Shah S."/>
            <person name="Dougan E. K."/>
            <person name="Thang M."/>
            <person name="Chan C."/>
        </authorList>
    </citation>
    <scope>NUCLEOTIDE SEQUENCE [LARGE SCALE GENOMIC DNA]</scope>
</reference>
<organism evidence="2 3">
    <name type="scientific">Prorocentrum cordatum</name>
    <dbReference type="NCBI Taxonomy" id="2364126"/>
    <lineage>
        <taxon>Eukaryota</taxon>
        <taxon>Sar</taxon>
        <taxon>Alveolata</taxon>
        <taxon>Dinophyceae</taxon>
        <taxon>Prorocentrales</taxon>
        <taxon>Prorocentraceae</taxon>
        <taxon>Prorocentrum</taxon>
    </lineage>
</organism>
<dbReference type="InterPro" id="IPR000477">
    <property type="entry name" value="RT_dom"/>
</dbReference>
<evidence type="ECO:0000313" key="2">
    <source>
        <dbReference type="EMBL" id="CAK0832723.1"/>
    </source>
</evidence>
<evidence type="ECO:0000259" key="1">
    <source>
        <dbReference type="Pfam" id="PF00078"/>
    </source>
</evidence>
<protein>
    <recommendedName>
        <fullName evidence="1">Reverse transcriptase domain-containing protein</fullName>
    </recommendedName>
</protein>
<feature type="non-terminal residue" evidence="2">
    <location>
        <position position="1"/>
    </location>
</feature>
<dbReference type="Pfam" id="PF00078">
    <property type="entry name" value="RVT_1"/>
    <property type="match status" value="1"/>
</dbReference>
<comment type="caution">
    <text evidence="2">The sequence shown here is derived from an EMBL/GenBank/DDBJ whole genome shotgun (WGS) entry which is preliminary data.</text>
</comment>
<sequence>MRKAEEMFFTEEGEVVKHSMATKQAALDAAYLALVQDMEQETRAFFAGKGPESVTSISRYDVNWALEEVQSPPQQFSNSGSLQQALDTFRNLLLAIGLDSQAGCLNTELVDRMFVDFLDELESSISQEERQSASDSNKQWRDWVAEAMQAAKTFPKTTGMTWDGFHPVHFKMIGQVGLEIMATLFKLVEALGTFPTPLRAVLTVIIPKHKKTGSQPQYRGIGMLPSLYRLWARARQHVAKSWEQNHKRGFLCHQSGRSICELVYMQALSAERGQYVNPVMHTGTIMWDLSNFYEHVDREDLYQKALHNKFSSHILSVILNQHKSRRLVSFSSMVTDVGYTTRGIPAGDSFATYLVQIYCINELDEWQSQHSMVQLSVFIDDFLQQAQSSSMLTVLTNLTDAAHDMRQVIELDLQCSVADHKSVVLASSEKLQLQIVKALGTKGGQALDSAANLGIDYSAGRSRMYKKYRPTAIGRHAKLRKRLFKLNSLREGGANISKLYSGGLQQAGYHGTEVVGPTTSVPSVGPTTSYNLIRSYNV</sequence>
<gene>
    <name evidence="2" type="ORF">PCOR1329_LOCUS30663</name>
</gene>
<dbReference type="Proteomes" id="UP001189429">
    <property type="component" value="Unassembled WGS sequence"/>
</dbReference>
<name>A0ABN9SLW7_9DINO</name>
<feature type="domain" description="Reverse transcriptase" evidence="1">
    <location>
        <begin position="208"/>
        <end position="399"/>
    </location>
</feature>
<accession>A0ABN9SLW7</accession>
<proteinExistence type="predicted"/>